<keyword evidence="2" id="KW-0472">Membrane</keyword>
<accession>A0ABD3H009</accession>
<sequence length="414" mass="45985">MAKCQVFLSIFNIVLFVLFLCIFFTKIVVCVVACPQREFLTFGVALQEFFVVMSNSPVKLEFGAGSGVQQQGLYGLPSSLVIMVFDSQSPMLHRSGSFPTYGFPNFSMPIGNPPMLFGHPVAEVHMRQHPILPAVPLPAVIFGRPPLHPHSIKQQFAAASTPLPQCPIDQQFPPAPAPLPQRGIDQQFSAANAQPLSSSSEYKWEKTASMMRARKVESSSSHYKTKWASLLQEYKAVRDHNHKSGNAQYLSMTVEERRRANTATRSTSKLPANFNQSWYDVIDSFEGRKHSNEPLCMSKSLDEFASEEDPVSEQFSPPIGSEDLPQDVQAEATSKSNSGVRKRKKPSRNSADATAESVKAMTDRYCSVEEQKLGFLRESSKDHVQSIRDQTQSLCGALDQMAKSLDKIASMQKN</sequence>
<organism evidence="3 4">
    <name type="scientific">Riccia sorocarpa</name>
    <dbReference type="NCBI Taxonomy" id="122646"/>
    <lineage>
        <taxon>Eukaryota</taxon>
        <taxon>Viridiplantae</taxon>
        <taxon>Streptophyta</taxon>
        <taxon>Embryophyta</taxon>
        <taxon>Marchantiophyta</taxon>
        <taxon>Marchantiopsida</taxon>
        <taxon>Marchantiidae</taxon>
        <taxon>Marchantiales</taxon>
        <taxon>Ricciaceae</taxon>
        <taxon>Riccia</taxon>
    </lineage>
</organism>
<gene>
    <name evidence="3" type="ORF">R1sor_002570</name>
</gene>
<feature type="transmembrane region" description="Helical" evidence="2">
    <location>
        <begin position="7"/>
        <end position="29"/>
    </location>
</feature>
<dbReference type="PANTHER" id="PTHR33492">
    <property type="entry name" value="OSJNBA0043A12.37 PROTEIN-RELATED"/>
    <property type="match status" value="1"/>
</dbReference>
<dbReference type="PANTHER" id="PTHR33492:SF11">
    <property type="entry name" value="OS04G0670900 PROTEIN"/>
    <property type="match status" value="1"/>
</dbReference>
<evidence type="ECO:0000256" key="1">
    <source>
        <dbReference type="SAM" id="MobiDB-lite"/>
    </source>
</evidence>
<keyword evidence="4" id="KW-1185">Reference proteome</keyword>
<dbReference type="Proteomes" id="UP001633002">
    <property type="component" value="Unassembled WGS sequence"/>
</dbReference>
<evidence type="ECO:0000313" key="3">
    <source>
        <dbReference type="EMBL" id="KAL3684548.1"/>
    </source>
</evidence>
<protein>
    <submittedName>
        <fullName evidence="3">Uncharacterized protein</fullName>
    </submittedName>
</protein>
<keyword evidence="2" id="KW-1133">Transmembrane helix</keyword>
<comment type="caution">
    <text evidence="3">The sequence shown here is derived from an EMBL/GenBank/DDBJ whole genome shotgun (WGS) entry which is preliminary data.</text>
</comment>
<feature type="region of interest" description="Disordered" evidence="1">
    <location>
        <begin position="306"/>
        <end position="361"/>
    </location>
</feature>
<evidence type="ECO:0000313" key="4">
    <source>
        <dbReference type="Proteomes" id="UP001633002"/>
    </source>
</evidence>
<name>A0ABD3H009_9MARC</name>
<dbReference type="AlphaFoldDB" id="A0ABD3H009"/>
<proteinExistence type="predicted"/>
<reference evidence="3 4" key="1">
    <citation type="submission" date="2024-09" db="EMBL/GenBank/DDBJ databases">
        <title>Chromosome-scale assembly of Riccia sorocarpa.</title>
        <authorList>
            <person name="Paukszto L."/>
        </authorList>
    </citation>
    <scope>NUCLEOTIDE SEQUENCE [LARGE SCALE GENOMIC DNA]</scope>
    <source>
        <strain evidence="3">LP-2024</strain>
        <tissue evidence="3">Aerial parts of the thallus</tissue>
    </source>
</reference>
<dbReference type="EMBL" id="JBJQOH010000006">
    <property type="protein sequence ID" value="KAL3684548.1"/>
    <property type="molecule type" value="Genomic_DNA"/>
</dbReference>
<keyword evidence="2" id="KW-0812">Transmembrane</keyword>
<evidence type="ECO:0000256" key="2">
    <source>
        <dbReference type="SAM" id="Phobius"/>
    </source>
</evidence>